<dbReference type="Proteomes" id="UP000198310">
    <property type="component" value="Unassembled WGS sequence"/>
</dbReference>
<dbReference type="Pfam" id="PF04893">
    <property type="entry name" value="Yip1"/>
    <property type="match status" value="1"/>
</dbReference>
<gene>
    <name evidence="7" type="ORF">SAMN06269173_109114</name>
</gene>
<dbReference type="InterPro" id="IPR006977">
    <property type="entry name" value="Yip1_dom"/>
</dbReference>
<feature type="transmembrane region" description="Helical" evidence="5">
    <location>
        <begin position="67"/>
        <end position="89"/>
    </location>
</feature>
<keyword evidence="3 5" id="KW-1133">Transmembrane helix</keyword>
<evidence type="ECO:0000256" key="4">
    <source>
        <dbReference type="ARBA" id="ARBA00023136"/>
    </source>
</evidence>
<evidence type="ECO:0000313" key="8">
    <source>
        <dbReference type="Proteomes" id="UP000198310"/>
    </source>
</evidence>
<evidence type="ECO:0000256" key="2">
    <source>
        <dbReference type="ARBA" id="ARBA00022692"/>
    </source>
</evidence>
<reference evidence="8" key="1">
    <citation type="submission" date="2017-06" db="EMBL/GenBank/DDBJ databases">
        <authorList>
            <person name="Varghese N."/>
            <person name="Submissions S."/>
        </authorList>
    </citation>
    <scope>NUCLEOTIDE SEQUENCE [LARGE SCALE GENOMIC DNA]</scope>
    <source>
        <strain evidence="8">DSM 28041</strain>
    </source>
</reference>
<dbReference type="GO" id="GO:0016020">
    <property type="term" value="C:membrane"/>
    <property type="evidence" value="ECO:0007669"/>
    <property type="project" value="UniProtKB-SubCell"/>
</dbReference>
<feature type="domain" description="Yip1" evidence="6">
    <location>
        <begin position="16"/>
        <end position="201"/>
    </location>
</feature>
<evidence type="ECO:0000256" key="1">
    <source>
        <dbReference type="ARBA" id="ARBA00004141"/>
    </source>
</evidence>
<accession>A0A238ZSG7</accession>
<dbReference type="AlphaFoldDB" id="A0A238ZSG7"/>
<feature type="transmembrane region" description="Helical" evidence="5">
    <location>
        <begin position="185"/>
        <end position="206"/>
    </location>
</feature>
<keyword evidence="4 5" id="KW-0472">Membrane</keyword>
<evidence type="ECO:0000256" key="3">
    <source>
        <dbReference type="ARBA" id="ARBA00022989"/>
    </source>
</evidence>
<proteinExistence type="predicted"/>
<protein>
    <submittedName>
        <fullName evidence="7">Yip1 domain-containing protein</fullName>
    </submittedName>
</protein>
<name>A0A238ZSG7_9BACT</name>
<comment type="subcellular location">
    <subcellularLocation>
        <location evidence="1">Membrane</location>
        <topology evidence="1">Multi-pass membrane protein</topology>
    </subcellularLocation>
</comment>
<dbReference type="RefSeq" id="WP_089333651.1">
    <property type="nucleotide sequence ID" value="NZ_FZNS01000009.1"/>
</dbReference>
<keyword evidence="8" id="KW-1185">Reference proteome</keyword>
<organism evidence="7 8">
    <name type="scientific">Hymenobacter mucosus</name>
    <dbReference type="NCBI Taxonomy" id="1411120"/>
    <lineage>
        <taxon>Bacteria</taxon>
        <taxon>Pseudomonadati</taxon>
        <taxon>Bacteroidota</taxon>
        <taxon>Cytophagia</taxon>
        <taxon>Cytophagales</taxon>
        <taxon>Hymenobacteraceae</taxon>
        <taxon>Hymenobacter</taxon>
    </lineage>
</organism>
<evidence type="ECO:0000256" key="5">
    <source>
        <dbReference type="SAM" id="Phobius"/>
    </source>
</evidence>
<evidence type="ECO:0000313" key="7">
    <source>
        <dbReference type="EMBL" id="SNR86386.1"/>
    </source>
</evidence>
<dbReference type="EMBL" id="FZNS01000009">
    <property type="protein sequence ID" value="SNR86386.1"/>
    <property type="molecule type" value="Genomic_DNA"/>
</dbReference>
<feature type="transmembrane region" description="Helical" evidence="5">
    <location>
        <begin position="109"/>
        <end position="129"/>
    </location>
</feature>
<evidence type="ECO:0000259" key="6">
    <source>
        <dbReference type="Pfam" id="PF04893"/>
    </source>
</evidence>
<feature type="transmembrane region" description="Helical" evidence="5">
    <location>
        <begin position="149"/>
        <end position="173"/>
    </location>
</feature>
<keyword evidence="2 5" id="KW-0812">Transmembrane</keyword>
<sequence length="209" mass="23150">MDSQKSEVQEDNLLSQIWFSPKDTLQYIIQHCPDKYVPLLLCLGGIVRAIDRASLKDMGDKMSTASIIPMAIIGGGLFGWLTYYLYAWLLSVTGKWLNGRASFSILKSVLAWSLVPSLLTLVLLVPQVALFGDELFKSEPAFQSKVYHIIWIILEFAGAGLSLWSVVILVKGISLVQGFTTGRAITNLFMPALVVVLPLIILAVLFRTF</sequence>